<evidence type="ECO:0000256" key="4">
    <source>
        <dbReference type="ARBA" id="ARBA00023002"/>
    </source>
</evidence>
<name>A0A853GXE9_9BURK</name>
<feature type="domain" description="Moybdenum cofactor oxidoreductase dimerisation" evidence="6">
    <location>
        <begin position="286"/>
        <end position="405"/>
    </location>
</feature>
<dbReference type="SUPFAM" id="SSF56524">
    <property type="entry name" value="Oxidoreductase molybdopterin-binding domain"/>
    <property type="match status" value="1"/>
</dbReference>
<evidence type="ECO:0000256" key="1">
    <source>
        <dbReference type="ARBA" id="ARBA00001924"/>
    </source>
</evidence>
<proteinExistence type="predicted"/>
<evidence type="ECO:0000256" key="2">
    <source>
        <dbReference type="ARBA" id="ARBA00022505"/>
    </source>
</evidence>
<dbReference type="InterPro" id="IPR008335">
    <property type="entry name" value="Mopterin_OxRdtase_euk"/>
</dbReference>
<dbReference type="InterPro" id="IPR014756">
    <property type="entry name" value="Ig_E-set"/>
</dbReference>
<dbReference type="RefSeq" id="WP_130040629.1">
    <property type="nucleotide sequence ID" value="NZ_JACCEV010000007.1"/>
</dbReference>
<keyword evidence="3" id="KW-0479">Metal-binding</keyword>
<keyword evidence="2" id="KW-0500">Molybdenum</keyword>
<dbReference type="PROSITE" id="PS51318">
    <property type="entry name" value="TAT"/>
    <property type="match status" value="1"/>
</dbReference>
<dbReference type="Proteomes" id="UP000554144">
    <property type="component" value="Unassembled WGS sequence"/>
</dbReference>
<dbReference type="InterPro" id="IPR036374">
    <property type="entry name" value="OxRdtase_Mopterin-bd_sf"/>
</dbReference>
<dbReference type="Pfam" id="PF03404">
    <property type="entry name" value="Mo-co_dimer"/>
    <property type="match status" value="1"/>
</dbReference>
<protein>
    <submittedName>
        <fullName evidence="7">Sulfite oxidase</fullName>
    </submittedName>
</protein>
<evidence type="ECO:0000313" key="7">
    <source>
        <dbReference type="EMBL" id="NYT87021.1"/>
    </source>
</evidence>
<gene>
    <name evidence="7" type="ORF">H0A62_15600</name>
</gene>
<dbReference type="GO" id="GO:0043546">
    <property type="term" value="F:molybdopterin cofactor binding"/>
    <property type="evidence" value="ECO:0007669"/>
    <property type="project" value="TreeGrafter"/>
</dbReference>
<dbReference type="GO" id="GO:0006790">
    <property type="term" value="P:sulfur compound metabolic process"/>
    <property type="evidence" value="ECO:0007669"/>
    <property type="project" value="TreeGrafter"/>
</dbReference>
<dbReference type="SUPFAM" id="SSF81296">
    <property type="entry name" value="E set domains"/>
    <property type="match status" value="1"/>
</dbReference>
<dbReference type="Gene3D" id="3.90.420.10">
    <property type="entry name" value="Oxidoreductase, molybdopterin-binding domain"/>
    <property type="match status" value="1"/>
</dbReference>
<reference evidence="7 8" key="1">
    <citation type="submission" date="2020-07" db="EMBL/GenBank/DDBJ databases">
        <title>Taxonomic revisions and descriptions of new bacterial species based on genomic comparisons in the high-G+C-content subgroup of the family Alcaligenaceae.</title>
        <authorList>
            <person name="Szabo A."/>
            <person name="Felfoldi T."/>
        </authorList>
    </citation>
    <scope>NUCLEOTIDE SEQUENCE [LARGE SCALE GENOMIC DNA]</scope>
    <source>
        <strain evidence="7 8">DSM 25667</strain>
    </source>
</reference>
<dbReference type="GO" id="GO:0008482">
    <property type="term" value="F:sulfite oxidase activity"/>
    <property type="evidence" value="ECO:0007669"/>
    <property type="project" value="TreeGrafter"/>
</dbReference>
<evidence type="ECO:0000256" key="3">
    <source>
        <dbReference type="ARBA" id="ARBA00022723"/>
    </source>
</evidence>
<dbReference type="GO" id="GO:0020037">
    <property type="term" value="F:heme binding"/>
    <property type="evidence" value="ECO:0007669"/>
    <property type="project" value="TreeGrafter"/>
</dbReference>
<organism evidence="7 8">
    <name type="scientific">Pollutimonas harenae</name>
    <dbReference type="NCBI Taxonomy" id="657015"/>
    <lineage>
        <taxon>Bacteria</taxon>
        <taxon>Pseudomonadati</taxon>
        <taxon>Pseudomonadota</taxon>
        <taxon>Betaproteobacteria</taxon>
        <taxon>Burkholderiales</taxon>
        <taxon>Alcaligenaceae</taxon>
        <taxon>Pollutimonas</taxon>
    </lineage>
</organism>
<dbReference type="Pfam" id="PF00174">
    <property type="entry name" value="Oxidored_molyb"/>
    <property type="match status" value="1"/>
</dbReference>
<dbReference type="PANTHER" id="PTHR19372">
    <property type="entry name" value="SULFITE REDUCTASE"/>
    <property type="match status" value="1"/>
</dbReference>
<dbReference type="OrthoDB" id="9795587at2"/>
<evidence type="ECO:0000259" key="5">
    <source>
        <dbReference type="Pfam" id="PF00174"/>
    </source>
</evidence>
<dbReference type="InterPro" id="IPR005066">
    <property type="entry name" value="MoCF_OxRdtse_dimer"/>
</dbReference>
<dbReference type="PANTHER" id="PTHR19372:SF7">
    <property type="entry name" value="SULFITE OXIDASE, MITOCHONDRIAL"/>
    <property type="match status" value="1"/>
</dbReference>
<sequence length="407" mass="43468">MKELSNASRRRMLASTGGIVALASLGGVARADTGGADSAAAKAVKSLPDYASWKDADSLIVHSANTIETKRTAFGSSVITPTDRLFVRNNVTPPKDPSMVKEPDSWTVEVSGVAKPRSFTVAELKELGLAAVPMVLQCSGNGRGWFPHKPSGTQWTVGAAGCVIFTGVPVKALLEAVGGMTDGMVYMTSTGGEEIPAGLDPNTVKIERSVPISAIEDAILAWELNGEPLPLAHGGPLRMIVPGYTGVNSIKYIKHLAFTKEQSMAKIQQTSYRWTPVGGKPKPSEDSIWEMPVKSWINYPSDPDQTVKAGKVQISGVAMGGMTAAKTIEVSVNGGKDWQKAEFVGPDLGKYAWREFVFAADLAAGTHELACRATNEAGDTQPEKRLENNRGYINNSWRDHMVAIKVA</sequence>
<comment type="caution">
    <text evidence="7">The sequence shown here is derived from an EMBL/GenBank/DDBJ whole genome shotgun (WGS) entry which is preliminary data.</text>
</comment>
<feature type="domain" description="Oxidoreductase molybdopterin-binding" evidence="5">
    <location>
        <begin position="101"/>
        <end position="264"/>
    </location>
</feature>
<evidence type="ECO:0000313" key="8">
    <source>
        <dbReference type="Proteomes" id="UP000554144"/>
    </source>
</evidence>
<keyword evidence="8" id="KW-1185">Reference proteome</keyword>
<comment type="cofactor">
    <cofactor evidence="1">
        <name>Mo-molybdopterin</name>
        <dbReference type="ChEBI" id="CHEBI:71302"/>
    </cofactor>
</comment>
<dbReference type="PRINTS" id="PR00407">
    <property type="entry name" value="EUMOPTERIN"/>
</dbReference>
<dbReference type="EMBL" id="JACCEV010000007">
    <property type="protein sequence ID" value="NYT87021.1"/>
    <property type="molecule type" value="Genomic_DNA"/>
</dbReference>
<dbReference type="GO" id="GO:0030151">
    <property type="term" value="F:molybdenum ion binding"/>
    <property type="evidence" value="ECO:0007669"/>
    <property type="project" value="InterPro"/>
</dbReference>
<dbReference type="InterPro" id="IPR000572">
    <property type="entry name" value="OxRdtase_Mopterin-bd_dom"/>
</dbReference>
<dbReference type="AlphaFoldDB" id="A0A853GXE9"/>
<evidence type="ECO:0000259" key="6">
    <source>
        <dbReference type="Pfam" id="PF03404"/>
    </source>
</evidence>
<dbReference type="Gene3D" id="2.60.40.650">
    <property type="match status" value="1"/>
</dbReference>
<accession>A0A853GXE9</accession>
<dbReference type="CDD" id="cd02110">
    <property type="entry name" value="SO_family_Moco_dimer"/>
    <property type="match status" value="1"/>
</dbReference>
<dbReference type="InterPro" id="IPR006311">
    <property type="entry name" value="TAT_signal"/>
</dbReference>
<keyword evidence="4" id="KW-0560">Oxidoreductase</keyword>